<keyword evidence="3" id="KW-1185">Reference proteome</keyword>
<organism evidence="2 3">
    <name type="scientific">Parnassius mnemosyne</name>
    <name type="common">clouded apollo</name>
    <dbReference type="NCBI Taxonomy" id="213953"/>
    <lineage>
        <taxon>Eukaryota</taxon>
        <taxon>Metazoa</taxon>
        <taxon>Ecdysozoa</taxon>
        <taxon>Arthropoda</taxon>
        <taxon>Hexapoda</taxon>
        <taxon>Insecta</taxon>
        <taxon>Pterygota</taxon>
        <taxon>Neoptera</taxon>
        <taxon>Endopterygota</taxon>
        <taxon>Lepidoptera</taxon>
        <taxon>Glossata</taxon>
        <taxon>Ditrysia</taxon>
        <taxon>Papilionoidea</taxon>
        <taxon>Papilionidae</taxon>
        <taxon>Parnassiinae</taxon>
        <taxon>Parnassini</taxon>
        <taxon>Parnassius</taxon>
        <taxon>Driopa</taxon>
    </lineage>
</organism>
<evidence type="ECO:0000313" key="3">
    <source>
        <dbReference type="Proteomes" id="UP001314205"/>
    </source>
</evidence>
<dbReference type="PANTHER" id="PTHR33481:SF1">
    <property type="entry name" value="ENDONUCLEASE_EXONUCLEASE_PHOSPHATASE DOMAIN-CONTAINING PROTEIN-RELATED"/>
    <property type="match status" value="1"/>
</dbReference>
<comment type="caution">
    <text evidence="2">The sequence shown here is derived from an EMBL/GenBank/DDBJ whole genome shotgun (WGS) entry which is preliminary data.</text>
</comment>
<protein>
    <recommendedName>
        <fullName evidence="4">Reverse transcriptase</fullName>
    </recommendedName>
</protein>
<evidence type="ECO:0000313" key="2">
    <source>
        <dbReference type="EMBL" id="CAK1580252.1"/>
    </source>
</evidence>
<proteinExistence type="predicted"/>
<dbReference type="Proteomes" id="UP001314205">
    <property type="component" value="Unassembled WGS sequence"/>
</dbReference>
<accession>A0AAV1KED5</accession>
<feature type="region of interest" description="Disordered" evidence="1">
    <location>
        <begin position="1"/>
        <end position="20"/>
    </location>
</feature>
<evidence type="ECO:0008006" key="4">
    <source>
        <dbReference type="Google" id="ProtNLM"/>
    </source>
</evidence>
<sequence>MSELRNTRTVNSLNPKKAPGPDGFTAEICSRSIAANEEVFLEILNKCLELSYFPTPWKEAAVVVLRKPGKTDYAQAKSYRRLGLLPTLGKIMEKMMVKRIRWHILPRTNCRKYSFIPQKCTEDALFVKSVFSAFL</sequence>
<dbReference type="AlphaFoldDB" id="A0AAV1KED5"/>
<name>A0AAV1KED5_9NEOP</name>
<reference evidence="2 3" key="1">
    <citation type="submission" date="2023-11" db="EMBL/GenBank/DDBJ databases">
        <authorList>
            <person name="Hedman E."/>
            <person name="Englund M."/>
            <person name="Stromberg M."/>
            <person name="Nyberg Akerstrom W."/>
            <person name="Nylinder S."/>
            <person name="Jareborg N."/>
            <person name="Kallberg Y."/>
            <person name="Kronander E."/>
        </authorList>
    </citation>
    <scope>NUCLEOTIDE SEQUENCE [LARGE SCALE GENOMIC DNA]</scope>
</reference>
<dbReference type="PANTHER" id="PTHR33481">
    <property type="entry name" value="REVERSE TRANSCRIPTASE"/>
    <property type="match status" value="1"/>
</dbReference>
<dbReference type="GO" id="GO:0071897">
    <property type="term" value="P:DNA biosynthetic process"/>
    <property type="evidence" value="ECO:0007669"/>
    <property type="project" value="UniProtKB-ARBA"/>
</dbReference>
<dbReference type="SUPFAM" id="SSF56672">
    <property type="entry name" value="DNA/RNA polymerases"/>
    <property type="match status" value="1"/>
</dbReference>
<dbReference type="InterPro" id="IPR043502">
    <property type="entry name" value="DNA/RNA_pol_sf"/>
</dbReference>
<gene>
    <name evidence="2" type="ORF">PARMNEM_LOCUS2082</name>
</gene>
<evidence type="ECO:0000256" key="1">
    <source>
        <dbReference type="SAM" id="MobiDB-lite"/>
    </source>
</evidence>
<dbReference type="EMBL" id="CAVLGL010000013">
    <property type="protein sequence ID" value="CAK1580252.1"/>
    <property type="molecule type" value="Genomic_DNA"/>
</dbReference>